<accession>A0A0C1HLT0</accession>
<evidence type="ECO:0000256" key="10">
    <source>
        <dbReference type="ARBA" id="ARBA00023136"/>
    </source>
</evidence>
<dbReference type="EC" id="2.7.13.3" evidence="3"/>
<dbReference type="EMBL" id="JWIY01000001">
    <property type="protein sequence ID" value="KIC78249.1"/>
    <property type="molecule type" value="Genomic_DNA"/>
</dbReference>
<gene>
    <name evidence="11" type="ORF">RN79_01350</name>
</gene>
<dbReference type="RefSeq" id="WP_006269847.1">
    <property type="nucleotide sequence ID" value="NZ_CAJPUH010000049.1"/>
</dbReference>
<evidence type="ECO:0000313" key="11">
    <source>
        <dbReference type="EMBL" id="KIC78249.1"/>
    </source>
</evidence>
<sequence length="326" mass="38123">MNSQNKWLFFRYYLRSRQFSFIILLIFYVILFAFSLLYDDAQAVLYYVMLMLCLLSMIGLVFDIVKHYQNFRRAALYGEGQADTPLEALLFSKIEKLEDEKKELKAQERVRQNDLLDYYTLWVHQIKTPIAASKLLVQDLGEQTLKKQLEQEIFKIDSYTNLVLQYLRLESFHDDLSVQKENIEEMVKEVVKKYAIFFIQQGLSLDLHDLKQTIITDKKWFVVILEQILSNSLKYTSQGGIEIYFKDDTLYLKDTGLGIQNSDILRVFERGFSGYNGRLTQQSSGLGLYLSKKIADELGHELHLQSVVGEGTTVMVTFKEQKLLFE</sequence>
<evidence type="ECO:0000256" key="9">
    <source>
        <dbReference type="ARBA" id="ARBA00023012"/>
    </source>
</evidence>
<reference evidence="11 12" key="1">
    <citation type="submission" date="2014-12" db="EMBL/GenBank/DDBJ databases">
        <title>Partial genome sequence of Streptococcus constellatus KCOM 1650 (= ChDC B144).</title>
        <authorList>
            <person name="Kook J.-K."/>
            <person name="Park S.-N."/>
            <person name="Lim Y.K."/>
            <person name="Jo E."/>
        </authorList>
    </citation>
    <scope>NUCLEOTIDE SEQUENCE [LARGE SCALE GENOMIC DNA]</scope>
    <source>
        <strain evidence="11 12">KCOM 1650</strain>
    </source>
</reference>
<organism evidence="11 12">
    <name type="scientific">Streptococcus constellatus</name>
    <dbReference type="NCBI Taxonomy" id="76860"/>
    <lineage>
        <taxon>Bacteria</taxon>
        <taxon>Bacillati</taxon>
        <taxon>Bacillota</taxon>
        <taxon>Bacilli</taxon>
        <taxon>Lactobacillales</taxon>
        <taxon>Streptococcaceae</taxon>
        <taxon>Streptococcus</taxon>
        <taxon>Streptococcus anginosus group</taxon>
    </lineage>
</organism>
<evidence type="ECO:0000256" key="1">
    <source>
        <dbReference type="ARBA" id="ARBA00000085"/>
    </source>
</evidence>
<dbReference type="SUPFAM" id="SSF55874">
    <property type="entry name" value="ATPase domain of HSP90 chaperone/DNA topoisomerase II/histidine kinase"/>
    <property type="match status" value="1"/>
</dbReference>
<evidence type="ECO:0000256" key="3">
    <source>
        <dbReference type="ARBA" id="ARBA00012438"/>
    </source>
</evidence>
<evidence type="ECO:0000313" key="12">
    <source>
        <dbReference type="Proteomes" id="UP000031339"/>
    </source>
</evidence>
<dbReference type="PANTHER" id="PTHR45453">
    <property type="entry name" value="PHOSPHATE REGULON SENSOR PROTEIN PHOR"/>
    <property type="match status" value="1"/>
</dbReference>
<keyword evidence="5" id="KW-0808">Transferase</keyword>
<dbReference type="STRING" id="862969.SCI_0544"/>
<dbReference type="InterPro" id="IPR003594">
    <property type="entry name" value="HATPase_dom"/>
</dbReference>
<dbReference type="GO" id="GO:0004721">
    <property type="term" value="F:phosphoprotein phosphatase activity"/>
    <property type="evidence" value="ECO:0007669"/>
    <property type="project" value="TreeGrafter"/>
</dbReference>
<keyword evidence="8" id="KW-1133">Transmembrane helix</keyword>
<keyword evidence="10" id="KW-0472">Membrane</keyword>
<dbReference type="PANTHER" id="PTHR45453:SF2">
    <property type="entry name" value="HISTIDINE KINASE"/>
    <property type="match status" value="1"/>
</dbReference>
<comment type="subcellular location">
    <subcellularLocation>
        <location evidence="2">Cell membrane</location>
        <topology evidence="2">Multi-pass membrane protein</topology>
    </subcellularLocation>
</comment>
<dbReference type="InterPro" id="IPR005467">
    <property type="entry name" value="His_kinase_dom"/>
</dbReference>
<evidence type="ECO:0000256" key="8">
    <source>
        <dbReference type="ARBA" id="ARBA00022989"/>
    </source>
</evidence>
<evidence type="ECO:0000256" key="7">
    <source>
        <dbReference type="ARBA" id="ARBA00022777"/>
    </source>
</evidence>
<keyword evidence="4" id="KW-1003">Cell membrane</keyword>
<evidence type="ECO:0000256" key="2">
    <source>
        <dbReference type="ARBA" id="ARBA00004651"/>
    </source>
</evidence>
<name>A0A0C1HLT0_STRCV</name>
<dbReference type="OrthoDB" id="9780487at2"/>
<evidence type="ECO:0000256" key="4">
    <source>
        <dbReference type="ARBA" id="ARBA00022475"/>
    </source>
</evidence>
<proteinExistence type="predicted"/>
<dbReference type="GO" id="GO:0000155">
    <property type="term" value="F:phosphorelay sensor kinase activity"/>
    <property type="evidence" value="ECO:0007669"/>
    <property type="project" value="TreeGrafter"/>
</dbReference>
<keyword evidence="9" id="KW-0902">Two-component regulatory system</keyword>
<dbReference type="eggNOG" id="COG0642">
    <property type="taxonomic scope" value="Bacteria"/>
</dbReference>
<protein>
    <recommendedName>
        <fullName evidence="3">histidine kinase</fullName>
        <ecNumber evidence="3">2.7.13.3</ecNumber>
    </recommendedName>
</protein>
<dbReference type="PRINTS" id="PR00344">
    <property type="entry name" value="BCTRLSENSOR"/>
</dbReference>
<dbReference type="GeneID" id="93846637"/>
<dbReference type="GO" id="GO:0016036">
    <property type="term" value="P:cellular response to phosphate starvation"/>
    <property type="evidence" value="ECO:0007669"/>
    <property type="project" value="TreeGrafter"/>
</dbReference>
<evidence type="ECO:0000256" key="5">
    <source>
        <dbReference type="ARBA" id="ARBA00022679"/>
    </source>
</evidence>
<keyword evidence="6" id="KW-0812">Transmembrane</keyword>
<evidence type="ECO:0000256" key="6">
    <source>
        <dbReference type="ARBA" id="ARBA00022692"/>
    </source>
</evidence>
<keyword evidence="7 11" id="KW-0418">Kinase</keyword>
<dbReference type="Pfam" id="PF02518">
    <property type="entry name" value="HATPase_c"/>
    <property type="match status" value="1"/>
</dbReference>
<dbReference type="InterPro" id="IPR036890">
    <property type="entry name" value="HATPase_C_sf"/>
</dbReference>
<comment type="caution">
    <text evidence="11">The sequence shown here is derived from an EMBL/GenBank/DDBJ whole genome shotgun (WGS) entry which is preliminary data.</text>
</comment>
<dbReference type="AlphaFoldDB" id="A0A0C1HLT0"/>
<dbReference type="InterPro" id="IPR050351">
    <property type="entry name" value="BphY/WalK/GraS-like"/>
</dbReference>
<dbReference type="GO" id="GO:0005886">
    <property type="term" value="C:plasma membrane"/>
    <property type="evidence" value="ECO:0007669"/>
    <property type="project" value="UniProtKB-SubCell"/>
</dbReference>
<dbReference type="PROSITE" id="PS50109">
    <property type="entry name" value="HIS_KIN"/>
    <property type="match status" value="1"/>
</dbReference>
<dbReference type="InterPro" id="IPR004358">
    <property type="entry name" value="Sig_transdc_His_kin-like_C"/>
</dbReference>
<dbReference type="Gene3D" id="3.30.565.10">
    <property type="entry name" value="Histidine kinase-like ATPase, C-terminal domain"/>
    <property type="match status" value="1"/>
</dbReference>
<dbReference type="SMART" id="SM00387">
    <property type="entry name" value="HATPase_c"/>
    <property type="match status" value="1"/>
</dbReference>
<comment type="catalytic activity">
    <reaction evidence="1">
        <text>ATP + protein L-histidine = ADP + protein N-phospho-L-histidine.</text>
        <dbReference type="EC" id="2.7.13.3"/>
    </reaction>
</comment>
<dbReference type="Proteomes" id="UP000031339">
    <property type="component" value="Unassembled WGS sequence"/>
</dbReference>